<proteinExistence type="predicted"/>
<comment type="caution">
    <text evidence="1">The sequence shown here is derived from an EMBL/GenBank/DDBJ whole genome shotgun (WGS) entry which is preliminary data.</text>
</comment>
<evidence type="ECO:0000313" key="1">
    <source>
        <dbReference type="EMBL" id="MDV7219795.1"/>
    </source>
</evidence>
<dbReference type="Proteomes" id="UP001187346">
    <property type="component" value="Unassembled WGS sequence"/>
</dbReference>
<keyword evidence="2" id="KW-1185">Reference proteome</keyword>
<name>A0ABU4FI97_9ACTN</name>
<reference evidence="1 2" key="1">
    <citation type="submission" date="2023-10" db="EMBL/GenBank/DDBJ databases">
        <title>Characterization of rhizosphere-enriched actinobacteria from wheat plants lab-grown on chernevaya soil.</title>
        <authorList>
            <person name="Tikhonova E.N."/>
            <person name="Konopkin A."/>
            <person name="Kravchenko I.K."/>
        </authorList>
    </citation>
    <scope>NUCLEOTIDE SEQUENCE [LARGE SCALE GENOMIC DNA]</scope>
    <source>
        <strain evidence="1 2">RR29</strain>
    </source>
</reference>
<sequence length="42" mass="4184">MSTAVATARPGQVLADLLPASRVRDLALVLGDAALPGLAAQL</sequence>
<evidence type="ECO:0000313" key="2">
    <source>
        <dbReference type="Proteomes" id="UP001187346"/>
    </source>
</evidence>
<protein>
    <submittedName>
        <fullName evidence="1">Biotin transporter BioY</fullName>
    </submittedName>
</protein>
<accession>A0ABU4FI97</accession>
<feature type="non-terminal residue" evidence="1">
    <location>
        <position position="42"/>
    </location>
</feature>
<organism evidence="1 2">
    <name type="scientific">Streptomyces prunicolor</name>
    <dbReference type="NCBI Taxonomy" id="67348"/>
    <lineage>
        <taxon>Bacteria</taxon>
        <taxon>Bacillati</taxon>
        <taxon>Actinomycetota</taxon>
        <taxon>Actinomycetes</taxon>
        <taxon>Kitasatosporales</taxon>
        <taxon>Streptomycetaceae</taxon>
        <taxon>Streptomyces</taxon>
    </lineage>
</organism>
<dbReference type="EMBL" id="JAWMAJ010000105">
    <property type="protein sequence ID" value="MDV7219795.1"/>
    <property type="molecule type" value="Genomic_DNA"/>
</dbReference>
<gene>
    <name evidence="1" type="ORF">R5A26_28025</name>
</gene>